<feature type="transmembrane region" description="Helical" evidence="6">
    <location>
        <begin position="124"/>
        <end position="144"/>
    </location>
</feature>
<gene>
    <name evidence="7" type="ORF">TCAL_02780</name>
</gene>
<reference evidence="7 8" key="1">
    <citation type="journal article" date="2018" name="Nat. Ecol. Evol.">
        <title>Genomic signatures of mitonuclear coevolution across populations of Tigriopus californicus.</title>
        <authorList>
            <person name="Barreto F.S."/>
            <person name="Watson E.T."/>
            <person name="Lima T.G."/>
            <person name="Willett C.S."/>
            <person name="Edmands S."/>
            <person name="Li W."/>
            <person name="Burton R.S."/>
        </authorList>
    </citation>
    <scope>NUCLEOTIDE SEQUENCE [LARGE SCALE GENOMIC DNA]</scope>
    <source>
        <strain evidence="7 8">San Diego</strain>
    </source>
</reference>
<feature type="transmembrane region" description="Helical" evidence="6">
    <location>
        <begin position="206"/>
        <end position="229"/>
    </location>
</feature>
<feature type="compositionally biased region" description="Acidic residues" evidence="5">
    <location>
        <begin position="503"/>
        <end position="512"/>
    </location>
</feature>
<feature type="transmembrane region" description="Helical" evidence="6">
    <location>
        <begin position="469"/>
        <end position="491"/>
    </location>
</feature>
<dbReference type="Gene3D" id="1.20.1250.20">
    <property type="entry name" value="MFS general substrate transporter like domains"/>
    <property type="match status" value="1"/>
</dbReference>
<feature type="transmembrane region" description="Helical" evidence="6">
    <location>
        <begin position="444"/>
        <end position="463"/>
    </location>
</feature>
<keyword evidence="3 6" id="KW-1133">Transmembrane helix</keyword>
<feature type="transmembrane region" description="Helical" evidence="6">
    <location>
        <begin position="353"/>
        <end position="376"/>
    </location>
</feature>
<feature type="transmembrane region" description="Helical" evidence="6">
    <location>
        <begin position="324"/>
        <end position="341"/>
    </location>
</feature>
<dbReference type="Proteomes" id="UP000318571">
    <property type="component" value="Chromosome 4"/>
</dbReference>
<feature type="transmembrane region" description="Helical" evidence="6">
    <location>
        <begin position="383"/>
        <end position="405"/>
    </location>
</feature>
<dbReference type="Pfam" id="PF00083">
    <property type="entry name" value="Sugar_tr"/>
    <property type="match status" value="1"/>
</dbReference>
<evidence type="ECO:0008006" key="9">
    <source>
        <dbReference type="Google" id="ProtNLM"/>
    </source>
</evidence>
<dbReference type="AlphaFoldDB" id="A0A553NP36"/>
<feature type="compositionally biased region" description="Basic and acidic residues" evidence="5">
    <location>
        <begin position="555"/>
        <end position="565"/>
    </location>
</feature>
<dbReference type="InterPro" id="IPR036259">
    <property type="entry name" value="MFS_trans_sf"/>
</dbReference>
<evidence type="ECO:0000313" key="7">
    <source>
        <dbReference type="EMBL" id="TRY67202.1"/>
    </source>
</evidence>
<feature type="transmembrane region" description="Helical" evidence="6">
    <location>
        <begin position="235"/>
        <end position="253"/>
    </location>
</feature>
<feature type="compositionally biased region" description="Polar residues" evidence="5">
    <location>
        <begin position="515"/>
        <end position="534"/>
    </location>
</feature>
<evidence type="ECO:0000313" key="8">
    <source>
        <dbReference type="Proteomes" id="UP000318571"/>
    </source>
</evidence>
<feature type="transmembrane region" description="Helical" evidence="6">
    <location>
        <begin position="151"/>
        <end position="168"/>
    </location>
</feature>
<protein>
    <recommendedName>
        <fullName evidence="9">Major facilitator superfamily (MFS) profile domain-containing protein</fullName>
    </recommendedName>
</protein>
<evidence type="ECO:0000256" key="2">
    <source>
        <dbReference type="ARBA" id="ARBA00022692"/>
    </source>
</evidence>
<comment type="subcellular location">
    <subcellularLocation>
        <location evidence="1">Membrane</location>
        <topology evidence="1">Multi-pass membrane protein</topology>
    </subcellularLocation>
</comment>
<dbReference type="CDD" id="cd17317">
    <property type="entry name" value="MFS_SLC22"/>
    <property type="match status" value="1"/>
</dbReference>
<evidence type="ECO:0000256" key="3">
    <source>
        <dbReference type="ARBA" id="ARBA00022989"/>
    </source>
</evidence>
<evidence type="ECO:0000256" key="1">
    <source>
        <dbReference type="ARBA" id="ARBA00004141"/>
    </source>
</evidence>
<organism evidence="7 8">
    <name type="scientific">Tigriopus californicus</name>
    <name type="common">Marine copepod</name>
    <dbReference type="NCBI Taxonomy" id="6832"/>
    <lineage>
        <taxon>Eukaryota</taxon>
        <taxon>Metazoa</taxon>
        <taxon>Ecdysozoa</taxon>
        <taxon>Arthropoda</taxon>
        <taxon>Crustacea</taxon>
        <taxon>Multicrustacea</taxon>
        <taxon>Hexanauplia</taxon>
        <taxon>Copepoda</taxon>
        <taxon>Harpacticoida</taxon>
        <taxon>Harpacticidae</taxon>
        <taxon>Tigriopus</taxon>
    </lineage>
</organism>
<feature type="transmembrane region" description="Helical" evidence="6">
    <location>
        <begin position="174"/>
        <end position="194"/>
    </location>
</feature>
<proteinExistence type="predicted"/>
<evidence type="ECO:0000256" key="5">
    <source>
        <dbReference type="SAM" id="MobiDB-lite"/>
    </source>
</evidence>
<dbReference type="OMA" id="DSCKRYD"/>
<feature type="region of interest" description="Disordered" evidence="5">
    <location>
        <begin position="500"/>
        <end position="565"/>
    </location>
</feature>
<keyword evidence="8" id="KW-1185">Reference proteome</keyword>
<accession>A0A553NP36</accession>
<dbReference type="STRING" id="6832.A0A553NP36"/>
<name>A0A553NP36_TIGCA</name>
<keyword evidence="2 6" id="KW-0812">Transmembrane</keyword>
<dbReference type="OrthoDB" id="5141738at2759"/>
<feature type="transmembrane region" description="Helical" evidence="6">
    <location>
        <begin position="411"/>
        <end position="432"/>
    </location>
</feature>
<sequence>MLEDGSCSNHESQEDTIVAKAIGRIGRWQLEKTILLAFCFTPLAWHFMAYPLISRGNDYWCLSPFSDDGSDFSDDQCFLQTHINDTLEEVPCQSWEFDHRSTITIQEDFQLVCQFEHFLALRQILFFSGMLLGCLTTGYLSDLLGRKTTMLALMGVWSLTSILHIFAYDFRLFLVLQFILAFTCNSAWTTSWIWTMEVVNGKWRTILGCGTFLFWGIGYITLPGIVWLFPNWRNAWAAMSLPTLLFAVYYFIIPESPMWLICNGREHEAKAILRDAAKRNGIEPLTNAQWNKIMEASALGSQSDVSSSTGFTSLVKTPNLRKRSLILFISWFVCSLTYYGLSLNSNGIGEDPFLTFTLFGAIEIPAILVSVVSLLTAGRRLPLIFLLFGSGICCTCAAVVPAGIFPGNWPTILLAIGGKFCITCCFHILFVYSSEIYATTARNTGVGCCSVFARAGGMVAPFVEQLRTVNPYLPIAVFGISACFAALLSSFMPETKGRKLPETVEESEEFGSDDTLWSSIFPSSRQNSFINCEQESSPDSTKPPTTPNPKSPETCSRKDAYFHFD</sequence>
<feature type="transmembrane region" description="Helical" evidence="6">
    <location>
        <begin position="34"/>
        <end position="53"/>
    </location>
</feature>
<dbReference type="InterPro" id="IPR005828">
    <property type="entry name" value="MFS_sugar_transport-like"/>
</dbReference>
<dbReference type="GO" id="GO:0022857">
    <property type="term" value="F:transmembrane transporter activity"/>
    <property type="evidence" value="ECO:0007669"/>
    <property type="project" value="InterPro"/>
</dbReference>
<evidence type="ECO:0000256" key="6">
    <source>
        <dbReference type="SAM" id="Phobius"/>
    </source>
</evidence>
<keyword evidence="4 6" id="KW-0472">Membrane</keyword>
<evidence type="ECO:0000256" key="4">
    <source>
        <dbReference type="ARBA" id="ARBA00023136"/>
    </source>
</evidence>
<dbReference type="GO" id="GO:0016020">
    <property type="term" value="C:membrane"/>
    <property type="evidence" value="ECO:0007669"/>
    <property type="project" value="UniProtKB-SubCell"/>
</dbReference>
<comment type="caution">
    <text evidence="7">The sequence shown here is derived from an EMBL/GenBank/DDBJ whole genome shotgun (WGS) entry which is preliminary data.</text>
</comment>
<dbReference type="EMBL" id="VCGU01000011">
    <property type="protein sequence ID" value="TRY67202.1"/>
    <property type="molecule type" value="Genomic_DNA"/>
</dbReference>
<dbReference type="PANTHER" id="PTHR24064">
    <property type="entry name" value="SOLUTE CARRIER FAMILY 22 MEMBER"/>
    <property type="match status" value="1"/>
</dbReference>
<dbReference type="SUPFAM" id="SSF103473">
    <property type="entry name" value="MFS general substrate transporter"/>
    <property type="match status" value="1"/>
</dbReference>